<dbReference type="Proteomes" id="UP000530320">
    <property type="component" value="Unassembled WGS sequence"/>
</dbReference>
<dbReference type="SUPFAM" id="SSF51197">
    <property type="entry name" value="Clavaminate synthase-like"/>
    <property type="match status" value="1"/>
</dbReference>
<dbReference type="AlphaFoldDB" id="A0A7W4K3T9"/>
<evidence type="ECO:0000313" key="3">
    <source>
        <dbReference type="EMBL" id="MBB2199873.1"/>
    </source>
</evidence>
<dbReference type="RefSeq" id="WP_183010768.1">
    <property type="nucleotide sequence ID" value="NZ_JABEQP010000037.1"/>
</dbReference>
<evidence type="ECO:0000259" key="2">
    <source>
        <dbReference type="Pfam" id="PF03171"/>
    </source>
</evidence>
<evidence type="ECO:0000256" key="1">
    <source>
        <dbReference type="SAM" id="MobiDB-lite"/>
    </source>
</evidence>
<protein>
    <recommendedName>
        <fullName evidence="2">Isopenicillin N synthase-like Fe(2+) 2OG dioxygenase domain-containing protein</fullName>
    </recommendedName>
</protein>
<dbReference type="InterPro" id="IPR027443">
    <property type="entry name" value="IPNS-like_sf"/>
</dbReference>
<evidence type="ECO:0000313" key="4">
    <source>
        <dbReference type="Proteomes" id="UP000530320"/>
    </source>
</evidence>
<proteinExistence type="predicted"/>
<sequence>MLLLNDSKLSTTLMTAYGTFAQWEQTDTFWSSPLETALNAPFADVKRYCEFDARMIPKPPEALQALRSLLIEIIQKHSYQIEQEWGPLTKNLEQLMDRGNGPVLRISIYPAGLIGIVNHPHNDIDLFTVIPSATQPGLEIESDDCWKSVKIASNELILLSGELIHAFGGPQPTLHRVVSNGSLRMSASLFVNADPALQINGTSVGSLVAQRLAHVRGEHHEVQHRNQDDGEPDHPSSS</sequence>
<dbReference type="Gene3D" id="2.60.120.330">
    <property type="entry name" value="B-lactam Antibiotic, Isopenicillin N Synthase, Chain"/>
    <property type="match status" value="1"/>
</dbReference>
<comment type="caution">
    <text evidence="3">The sequence shown here is derived from an EMBL/GenBank/DDBJ whole genome shotgun (WGS) entry which is preliminary data.</text>
</comment>
<feature type="region of interest" description="Disordered" evidence="1">
    <location>
        <begin position="219"/>
        <end position="238"/>
    </location>
</feature>
<organism evidence="3 4">
    <name type="scientific">Gluconacetobacter dulcium</name>
    <dbReference type="NCBI Taxonomy" id="2729096"/>
    <lineage>
        <taxon>Bacteria</taxon>
        <taxon>Pseudomonadati</taxon>
        <taxon>Pseudomonadota</taxon>
        <taxon>Alphaproteobacteria</taxon>
        <taxon>Acetobacterales</taxon>
        <taxon>Acetobacteraceae</taxon>
        <taxon>Gluconacetobacter</taxon>
    </lineage>
</organism>
<reference evidence="3 4" key="1">
    <citation type="submission" date="2020-04" db="EMBL/GenBank/DDBJ databases">
        <title>Description of novel Gluconacetobacter.</title>
        <authorList>
            <person name="Sombolestani A."/>
        </authorList>
    </citation>
    <scope>NUCLEOTIDE SEQUENCE [LARGE SCALE GENOMIC DNA]</scope>
    <source>
        <strain evidence="3 4">LMG 22058</strain>
    </source>
</reference>
<gene>
    <name evidence="3" type="ORF">HLH44_21020</name>
</gene>
<dbReference type="InterPro" id="IPR044861">
    <property type="entry name" value="IPNS-like_FE2OG_OXY"/>
</dbReference>
<feature type="domain" description="Isopenicillin N synthase-like Fe(2+) 2OG dioxygenase" evidence="2">
    <location>
        <begin position="119"/>
        <end position="192"/>
    </location>
</feature>
<dbReference type="EMBL" id="JABEQP010000037">
    <property type="protein sequence ID" value="MBB2199873.1"/>
    <property type="molecule type" value="Genomic_DNA"/>
</dbReference>
<name>A0A7W4K3T9_9PROT</name>
<dbReference type="Pfam" id="PF03171">
    <property type="entry name" value="2OG-FeII_Oxy"/>
    <property type="match status" value="1"/>
</dbReference>
<accession>A0A7W4K3T9</accession>